<organism evidence="1 2">
    <name type="scientific">Racocetra persica</name>
    <dbReference type="NCBI Taxonomy" id="160502"/>
    <lineage>
        <taxon>Eukaryota</taxon>
        <taxon>Fungi</taxon>
        <taxon>Fungi incertae sedis</taxon>
        <taxon>Mucoromycota</taxon>
        <taxon>Glomeromycotina</taxon>
        <taxon>Glomeromycetes</taxon>
        <taxon>Diversisporales</taxon>
        <taxon>Gigasporaceae</taxon>
        <taxon>Racocetra</taxon>
    </lineage>
</organism>
<protein>
    <submittedName>
        <fullName evidence="1">6738_t:CDS:1</fullName>
    </submittedName>
</protein>
<name>A0ACA9PVT9_9GLOM</name>
<proteinExistence type="predicted"/>
<feature type="non-terminal residue" evidence="1">
    <location>
        <position position="1"/>
    </location>
</feature>
<keyword evidence="2" id="KW-1185">Reference proteome</keyword>
<sequence>EANMNSVERLIYYSDKLEVEAENIVPDNRPPPGWPSRGEIHIKNLEIKYGLDSPLVLKGISVDIMAGEKIGIVGRTGCGKSTLAMSFFRFIEATSGSIVIDDVDINTIGLKDLRSNITIIPQDPILFNGTIRSNLDPFNEHSDLKLWNALRRVHLIKNSNSTSEKKEPEESKVIHSTSDQKNNKQEPITLEPLVEENGSNFSQGQQQLIATARALVRNSKLIIMDEATASIDFKTDHLIQTTIREEFKDSTIITIAHRLRTIVDYDRILVMDAGNVVEFDIPYLLMQKPDGWFRGMCEKSGEFAELIEIAKQEYEKLSLTH</sequence>
<dbReference type="Proteomes" id="UP000789920">
    <property type="component" value="Unassembled WGS sequence"/>
</dbReference>
<comment type="caution">
    <text evidence="1">The sequence shown here is derived from an EMBL/GenBank/DDBJ whole genome shotgun (WGS) entry which is preliminary data.</text>
</comment>
<dbReference type="EMBL" id="CAJVQC010024641">
    <property type="protein sequence ID" value="CAG8727207.1"/>
    <property type="molecule type" value="Genomic_DNA"/>
</dbReference>
<accession>A0ACA9PVT9</accession>
<evidence type="ECO:0000313" key="2">
    <source>
        <dbReference type="Proteomes" id="UP000789920"/>
    </source>
</evidence>
<reference evidence="1" key="1">
    <citation type="submission" date="2021-06" db="EMBL/GenBank/DDBJ databases">
        <authorList>
            <person name="Kallberg Y."/>
            <person name="Tangrot J."/>
            <person name="Rosling A."/>
        </authorList>
    </citation>
    <scope>NUCLEOTIDE SEQUENCE</scope>
    <source>
        <strain evidence="1">MA461A</strain>
    </source>
</reference>
<evidence type="ECO:0000313" key="1">
    <source>
        <dbReference type="EMBL" id="CAG8727207.1"/>
    </source>
</evidence>
<gene>
    <name evidence="1" type="ORF">RPERSI_LOCUS11804</name>
</gene>